<dbReference type="EMBL" id="SJSA01000002">
    <property type="protein sequence ID" value="TGG36574.1"/>
    <property type="molecule type" value="Genomic_DNA"/>
</dbReference>
<evidence type="ECO:0000313" key="2">
    <source>
        <dbReference type="Proteomes" id="UP000297635"/>
    </source>
</evidence>
<evidence type="ECO:0000313" key="1">
    <source>
        <dbReference type="EMBL" id="TGG36574.1"/>
    </source>
</evidence>
<accession>A0A4Z0V1H5</accession>
<dbReference type="GeneID" id="82150532"/>
<gene>
    <name evidence="1" type="ORF">EZ315_12095</name>
</gene>
<keyword evidence="2" id="KW-1185">Reference proteome</keyword>
<dbReference type="Proteomes" id="UP000297635">
    <property type="component" value="Unassembled WGS sequence"/>
</dbReference>
<dbReference type="RefSeq" id="WP_124076596.1">
    <property type="nucleotide sequence ID" value="NZ_SJSA01000002.1"/>
</dbReference>
<proteinExistence type="predicted"/>
<dbReference type="AlphaFoldDB" id="A0A4Z0V1H5"/>
<sequence length="127" mass="14813">MKTIADLNALIPTLVELIRNNDHEIGESYYEQDEDGWGRCDDSTTNYLCYEEDGWLIEVTYECCGEWDNDPGDYWTPPSCDLRRAWGEVTEITATHYDEDIDEESEFSEEDVNKLWIALDEELKDIA</sequence>
<protein>
    <submittedName>
        <fullName evidence="1">Uncharacterized protein</fullName>
    </submittedName>
</protein>
<name>A0A4Z0V1H5_9BACT</name>
<comment type="caution">
    <text evidence="1">The sequence shown here is derived from an EMBL/GenBank/DDBJ whole genome shotgun (WGS) entry which is preliminary data.</text>
</comment>
<organism evidence="1 2">
    <name type="scientific">Duncaniella freteri</name>
    <dbReference type="NCBI Taxonomy" id="2530391"/>
    <lineage>
        <taxon>Bacteria</taxon>
        <taxon>Pseudomonadati</taxon>
        <taxon>Bacteroidota</taxon>
        <taxon>Bacteroidia</taxon>
        <taxon>Bacteroidales</taxon>
        <taxon>Muribaculaceae</taxon>
        <taxon>Duncaniella</taxon>
    </lineage>
</organism>
<reference evidence="1 2" key="1">
    <citation type="submission" date="2019-02" db="EMBL/GenBank/DDBJ databases">
        <title>Isolation and identification of novel species under the genus Muribaculum.</title>
        <authorList>
            <person name="Miyake S."/>
            <person name="Ding Y."/>
            <person name="Low A."/>
            <person name="Soh M."/>
            <person name="Seedorf H."/>
        </authorList>
    </citation>
    <scope>NUCLEOTIDE SEQUENCE [LARGE SCALE GENOMIC DNA]</scope>
    <source>
        <strain evidence="1 2">TLL-A3</strain>
    </source>
</reference>